<organism evidence="1 2">
    <name type="scientific">Pantoea ananatis (strain LMG 20103)</name>
    <dbReference type="NCBI Taxonomy" id="706191"/>
    <lineage>
        <taxon>Bacteria</taxon>
        <taxon>Pseudomonadati</taxon>
        <taxon>Pseudomonadota</taxon>
        <taxon>Gammaproteobacteria</taxon>
        <taxon>Enterobacterales</taxon>
        <taxon>Erwiniaceae</taxon>
        <taxon>Pantoea</taxon>
    </lineage>
</organism>
<reference evidence="1 2" key="1">
    <citation type="journal article" date="2010" name="J. Bacteriol.">
        <title>Genome sequence of Pantoea ananatis LMG20103, the causative agent of Eucalyptus blight and dieback.</title>
        <authorList>
            <person name="De Maayer P."/>
            <person name="Chan W.Y."/>
            <person name="Venter S.N."/>
            <person name="Toth I.K."/>
            <person name="Birch P.R."/>
            <person name="Joubert F."/>
            <person name="Coutinho T.A."/>
        </authorList>
    </citation>
    <scope>NUCLEOTIDE SEQUENCE [LARGE SCALE GENOMIC DNA]</scope>
    <source>
        <strain evidence="1 2">LMG 20103</strain>
    </source>
</reference>
<dbReference type="EMBL" id="CP001875">
    <property type="protein sequence ID" value="ADD76693.1"/>
    <property type="molecule type" value="Genomic_DNA"/>
</dbReference>
<sequence length="97" mass="11130">MQLCIAILVTMTTYRIKVGYHNPSALTFMQLDEQLADHAFYSARADADSGGFRYFQEYEYQSDSADYCSVCSMAYHHACQVRKCPLVLVEIKEENAR</sequence>
<dbReference type="HOGENOM" id="CLU_2381708_0_0_6"/>
<keyword evidence="2" id="KW-1185">Reference proteome</keyword>
<accession>D4GC90</accession>
<dbReference type="Proteomes" id="UP000001702">
    <property type="component" value="Chromosome"/>
</dbReference>
<name>D4GC90_PANAM</name>
<dbReference type="AlphaFoldDB" id="D4GC90"/>
<evidence type="ECO:0000313" key="1">
    <source>
        <dbReference type="EMBL" id="ADD76693.1"/>
    </source>
</evidence>
<dbReference type="KEGG" id="pam:PANA_1526"/>
<dbReference type="eggNOG" id="ENOG5032TG0">
    <property type="taxonomic scope" value="Bacteria"/>
</dbReference>
<protein>
    <submittedName>
        <fullName evidence="1">Uncharacterized protein</fullName>
    </submittedName>
</protein>
<proteinExistence type="predicted"/>
<evidence type="ECO:0000313" key="2">
    <source>
        <dbReference type="Proteomes" id="UP000001702"/>
    </source>
</evidence>
<gene>
    <name evidence="1" type="ordered locus">PANA_1526</name>
</gene>